<evidence type="ECO:0000256" key="3">
    <source>
        <dbReference type="ARBA" id="ARBA00022989"/>
    </source>
</evidence>
<comment type="caution">
    <text evidence="7">The sequence shown here is derived from an EMBL/GenBank/DDBJ whole genome shotgun (WGS) entry which is preliminary data.</text>
</comment>
<gene>
    <name evidence="7" type="ORF">IGX34_07910</name>
</gene>
<organism evidence="7 8">
    <name type="scientific">Dyella acidiphila</name>
    <dbReference type="NCBI Taxonomy" id="2775866"/>
    <lineage>
        <taxon>Bacteria</taxon>
        <taxon>Pseudomonadati</taxon>
        <taxon>Pseudomonadota</taxon>
        <taxon>Gammaproteobacteria</taxon>
        <taxon>Lysobacterales</taxon>
        <taxon>Rhodanobacteraceae</taxon>
        <taxon>Dyella</taxon>
    </lineage>
</organism>
<comment type="subcellular location">
    <subcellularLocation>
        <location evidence="1">Membrane</location>
        <topology evidence="1">Multi-pass membrane protein</topology>
    </subcellularLocation>
</comment>
<evidence type="ECO:0000313" key="8">
    <source>
        <dbReference type="Proteomes" id="UP000651010"/>
    </source>
</evidence>
<feature type="transmembrane region" description="Helical" evidence="5">
    <location>
        <begin position="152"/>
        <end position="177"/>
    </location>
</feature>
<dbReference type="RefSeq" id="WP_192555163.1">
    <property type="nucleotide sequence ID" value="NZ_JACZZA010000003.1"/>
</dbReference>
<keyword evidence="8" id="KW-1185">Reference proteome</keyword>
<feature type="transmembrane region" description="Helical" evidence="5">
    <location>
        <begin position="34"/>
        <end position="58"/>
    </location>
</feature>
<reference evidence="7 8" key="1">
    <citation type="submission" date="2020-09" db="EMBL/GenBank/DDBJ databases">
        <title>Dyella sp. 7MK23 isolated from forest soil.</title>
        <authorList>
            <person name="Fu J."/>
        </authorList>
    </citation>
    <scope>NUCLEOTIDE SEQUENCE [LARGE SCALE GENOMIC DNA]</scope>
    <source>
        <strain evidence="7 8">7MK23</strain>
    </source>
</reference>
<evidence type="ECO:0000256" key="2">
    <source>
        <dbReference type="ARBA" id="ARBA00022692"/>
    </source>
</evidence>
<evidence type="ECO:0000256" key="4">
    <source>
        <dbReference type="ARBA" id="ARBA00023136"/>
    </source>
</evidence>
<evidence type="ECO:0000313" key="7">
    <source>
        <dbReference type="EMBL" id="MBE1160310.1"/>
    </source>
</evidence>
<keyword evidence="3 5" id="KW-1133">Transmembrane helix</keyword>
<protein>
    <submittedName>
        <fullName evidence="7">FUSC family protein</fullName>
    </submittedName>
</protein>
<dbReference type="InterPro" id="IPR049453">
    <property type="entry name" value="Memb_transporter_dom"/>
</dbReference>
<evidence type="ECO:0000256" key="1">
    <source>
        <dbReference type="ARBA" id="ARBA00004141"/>
    </source>
</evidence>
<evidence type="ECO:0000259" key="6">
    <source>
        <dbReference type="Pfam" id="PF13515"/>
    </source>
</evidence>
<proteinExistence type="predicted"/>
<sequence length="196" mass="21242">MSESRPIRESARQLSHGQQQLVQIYRRMPWGHRLLKGVSMGLQALAGASMGYGLGLLLHTQQAFWAALTAISVTQQTYLDTRNSSRDQVIGAAIGAAVAIGATYLLGDSYLCYAGTMVLVIMLCWCFNIGNAGKLSATTATIVMLVPHEGPFWTVALTRLGEVTLGIACALVVTGVAQWLEQRWLEREPGTHDDPP</sequence>
<name>A0ABR9G8D8_9GAMM</name>
<dbReference type="Pfam" id="PF13515">
    <property type="entry name" value="FUSC_2"/>
    <property type="match status" value="1"/>
</dbReference>
<keyword evidence="4 5" id="KW-0472">Membrane</keyword>
<dbReference type="Proteomes" id="UP000651010">
    <property type="component" value="Unassembled WGS sequence"/>
</dbReference>
<keyword evidence="2 5" id="KW-0812">Transmembrane</keyword>
<evidence type="ECO:0000256" key="5">
    <source>
        <dbReference type="SAM" id="Phobius"/>
    </source>
</evidence>
<feature type="transmembrane region" description="Helical" evidence="5">
    <location>
        <begin position="89"/>
        <end position="106"/>
    </location>
</feature>
<feature type="domain" description="Integral membrane bound transporter" evidence="6">
    <location>
        <begin position="52"/>
        <end position="173"/>
    </location>
</feature>
<dbReference type="EMBL" id="JACZZA010000003">
    <property type="protein sequence ID" value="MBE1160310.1"/>
    <property type="molecule type" value="Genomic_DNA"/>
</dbReference>
<accession>A0ABR9G8D8</accession>
<feature type="transmembrane region" description="Helical" evidence="5">
    <location>
        <begin position="113"/>
        <end position="132"/>
    </location>
</feature>